<protein>
    <submittedName>
        <fullName evidence="1">Uncharacterized protein</fullName>
    </submittedName>
</protein>
<sequence>MSKLKLQLVTVDLDNGQSGVFIGLPLITDEHSDDECQVEDIWFSDLQDLPEAMSLAQVIRMIREQLRCSQMRLQ</sequence>
<organism evidence="1 2">
    <name type="scientific">Thiohalobacter thiocyanaticus</name>
    <dbReference type="NCBI Taxonomy" id="585455"/>
    <lineage>
        <taxon>Bacteria</taxon>
        <taxon>Pseudomonadati</taxon>
        <taxon>Pseudomonadota</taxon>
        <taxon>Gammaproteobacteria</taxon>
        <taxon>Thiohalobacterales</taxon>
        <taxon>Thiohalobacteraceae</taxon>
        <taxon>Thiohalobacter</taxon>
    </lineage>
</organism>
<dbReference type="AlphaFoldDB" id="A0A1Z4VMB9"/>
<dbReference type="EMBL" id="AP018052">
    <property type="protein sequence ID" value="BAZ92498.1"/>
    <property type="molecule type" value="Genomic_DNA"/>
</dbReference>
<evidence type="ECO:0000313" key="2">
    <source>
        <dbReference type="Proteomes" id="UP000218765"/>
    </source>
</evidence>
<keyword evidence="2" id="KW-1185">Reference proteome</keyword>
<dbReference type="KEGG" id="ttc:FOKN1_0093"/>
<gene>
    <name evidence="1" type="ORF">FOKN1_0093</name>
</gene>
<dbReference type="OrthoDB" id="9910631at2"/>
<proteinExistence type="predicted"/>
<reference evidence="1 2" key="1">
    <citation type="submission" date="2017-05" db="EMBL/GenBank/DDBJ databases">
        <title>Thiocyanate degradation by Thiohalobacter thiocyanaticus FOKN1.</title>
        <authorList>
            <person name="Oshiki M."/>
            <person name="Fukushima T."/>
            <person name="Kawano S."/>
            <person name="Nakagawa J."/>
        </authorList>
    </citation>
    <scope>NUCLEOTIDE SEQUENCE [LARGE SCALE GENOMIC DNA]</scope>
    <source>
        <strain evidence="1 2">FOKN1</strain>
    </source>
</reference>
<dbReference type="RefSeq" id="WP_096363663.1">
    <property type="nucleotide sequence ID" value="NZ_AP018052.1"/>
</dbReference>
<name>A0A1Z4VMB9_9GAMM</name>
<accession>A0A1Z4VMB9</accession>
<evidence type="ECO:0000313" key="1">
    <source>
        <dbReference type="EMBL" id="BAZ92498.1"/>
    </source>
</evidence>
<dbReference type="Proteomes" id="UP000218765">
    <property type="component" value="Chromosome"/>
</dbReference>